<dbReference type="STRING" id="596324.TREVI0001_1545"/>
<dbReference type="PANTHER" id="PTHR24221">
    <property type="entry name" value="ATP-BINDING CASSETTE SUB-FAMILY B"/>
    <property type="match status" value="1"/>
</dbReference>
<dbReference type="SMART" id="SM00382">
    <property type="entry name" value="AAA"/>
    <property type="match status" value="3"/>
</dbReference>
<gene>
    <name evidence="12" type="ORF">TREVI0001_1545</name>
</gene>
<dbReference type="FunFam" id="3.40.50.300:FF:000221">
    <property type="entry name" value="Multidrug ABC transporter ATP-binding protein"/>
    <property type="match status" value="1"/>
</dbReference>
<dbReference type="GO" id="GO:0005524">
    <property type="term" value="F:ATP binding"/>
    <property type="evidence" value="ECO:0007669"/>
    <property type="project" value="UniProtKB-KW"/>
</dbReference>
<dbReference type="SUPFAM" id="SSF90123">
    <property type="entry name" value="ABC transporter transmembrane region"/>
    <property type="match status" value="1"/>
</dbReference>
<dbReference type="Gene3D" id="1.20.1560.10">
    <property type="entry name" value="ABC transporter type 1, transmembrane domain"/>
    <property type="match status" value="1"/>
</dbReference>
<dbReference type="Proteomes" id="UP000004509">
    <property type="component" value="Unassembled WGS sequence"/>
</dbReference>
<dbReference type="GO" id="GO:0016887">
    <property type="term" value="F:ATP hydrolysis activity"/>
    <property type="evidence" value="ECO:0007669"/>
    <property type="project" value="InterPro"/>
</dbReference>
<protein>
    <submittedName>
        <fullName evidence="12">ABC transporter, ATP-binding protein</fullName>
    </submittedName>
</protein>
<accession>C8PN41</accession>
<dbReference type="InterPro" id="IPR036640">
    <property type="entry name" value="ABC1_TM_sf"/>
</dbReference>
<dbReference type="SUPFAM" id="SSF52540">
    <property type="entry name" value="P-loop containing nucleoside triphosphate hydrolases"/>
    <property type="match status" value="3"/>
</dbReference>
<comment type="subcellular location">
    <subcellularLocation>
        <location evidence="1">Cell membrane</location>
        <topology evidence="1">Multi-pass membrane protein</topology>
    </subcellularLocation>
</comment>
<dbReference type="InterPro" id="IPR027417">
    <property type="entry name" value="P-loop_NTPase"/>
</dbReference>
<dbReference type="AlphaFoldDB" id="C8PN41"/>
<evidence type="ECO:0000256" key="1">
    <source>
        <dbReference type="ARBA" id="ARBA00004651"/>
    </source>
</evidence>
<dbReference type="NCBIfam" id="NF010167">
    <property type="entry name" value="PRK13648.1"/>
    <property type="match status" value="3"/>
</dbReference>
<keyword evidence="6 12" id="KW-0067">ATP-binding</keyword>
<evidence type="ECO:0000256" key="6">
    <source>
        <dbReference type="ARBA" id="ARBA00022840"/>
    </source>
</evidence>
<dbReference type="CDD" id="cd03225">
    <property type="entry name" value="ABC_cobalt_CbiO_domain1"/>
    <property type="match status" value="1"/>
</dbReference>
<dbReference type="InterPro" id="IPR003593">
    <property type="entry name" value="AAA+_ATPase"/>
</dbReference>
<feature type="transmembrane region" description="Helical" evidence="9">
    <location>
        <begin position="539"/>
        <end position="560"/>
    </location>
</feature>
<keyword evidence="8 9" id="KW-0472">Membrane</keyword>
<dbReference type="Pfam" id="PF00005">
    <property type="entry name" value="ABC_tran"/>
    <property type="match status" value="3"/>
</dbReference>
<name>C8PN41_9SPIR</name>
<dbReference type="InterPro" id="IPR039421">
    <property type="entry name" value="Type_1_exporter"/>
</dbReference>
<feature type="domain" description="ABC transporter" evidence="10">
    <location>
        <begin position="2"/>
        <end position="243"/>
    </location>
</feature>
<dbReference type="InterPro" id="IPR011527">
    <property type="entry name" value="ABC1_TM_dom"/>
</dbReference>
<keyword evidence="7 9" id="KW-1133">Transmembrane helix</keyword>
<evidence type="ECO:0000259" key="11">
    <source>
        <dbReference type="PROSITE" id="PS50929"/>
    </source>
</evidence>
<comment type="caution">
    <text evidence="12">The sequence shown here is derived from an EMBL/GenBank/DDBJ whole genome shotgun (WGS) entry which is preliminary data.</text>
</comment>
<evidence type="ECO:0000256" key="4">
    <source>
        <dbReference type="ARBA" id="ARBA00022692"/>
    </source>
</evidence>
<feature type="transmembrane region" description="Helical" evidence="9">
    <location>
        <begin position="652"/>
        <end position="674"/>
    </location>
</feature>
<evidence type="ECO:0000256" key="2">
    <source>
        <dbReference type="ARBA" id="ARBA00022448"/>
    </source>
</evidence>
<feature type="transmembrane region" description="Helical" evidence="9">
    <location>
        <begin position="766"/>
        <end position="791"/>
    </location>
</feature>
<keyword evidence="2" id="KW-0813">Transport</keyword>
<dbReference type="PANTHER" id="PTHR24221:SF654">
    <property type="entry name" value="ATP-BINDING CASSETTE SUB-FAMILY B MEMBER 6"/>
    <property type="match status" value="1"/>
</dbReference>
<feature type="transmembrane region" description="Helical" evidence="9">
    <location>
        <begin position="798"/>
        <end position="822"/>
    </location>
</feature>
<feature type="domain" description="ABC transporter" evidence="10">
    <location>
        <begin position="855"/>
        <end position="1088"/>
    </location>
</feature>
<dbReference type="eggNOG" id="COG1129">
    <property type="taxonomic scope" value="Bacteria"/>
</dbReference>
<feature type="transmembrane region" description="Helical" evidence="9">
    <location>
        <begin position="581"/>
        <end position="599"/>
    </location>
</feature>
<proteinExistence type="predicted"/>
<evidence type="ECO:0000256" key="9">
    <source>
        <dbReference type="SAM" id="Phobius"/>
    </source>
</evidence>
<evidence type="ECO:0000256" key="8">
    <source>
        <dbReference type="ARBA" id="ARBA00023136"/>
    </source>
</evidence>
<dbReference type="PROSITE" id="PS50929">
    <property type="entry name" value="ABC_TM1F"/>
    <property type="match status" value="1"/>
</dbReference>
<dbReference type="InterPro" id="IPR003439">
    <property type="entry name" value="ABC_transporter-like_ATP-bd"/>
</dbReference>
<evidence type="ECO:0000259" key="10">
    <source>
        <dbReference type="PROSITE" id="PS50893"/>
    </source>
</evidence>
<keyword evidence="4 9" id="KW-0812">Transmembrane</keyword>
<evidence type="ECO:0000256" key="7">
    <source>
        <dbReference type="ARBA" id="ARBA00022989"/>
    </source>
</evidence>
<sequence length="1104" mass="120835">MINFENVSFSYSGEHGTGDGIYGIDLTITDGEFVVLCGESGCGKTTVTRLINGLAPHFYEGEMTGTVLIDGVCVDKAALSDTAALVGSVFQNPKSQFFNIDTTSELVFGSENLGVPREEIKKRLEKTKCDMQLANLLDRDIFELSGGEKQQIACASCYTSNPKVFVMDEPSSNLDKRAIERLRSMLVKIKSEKKTVVIAEHRLYYLMDLADRFIYMNGGKIERIFTRDEIKGLAESDLKALGLRITDMRSLPALAQKAEASVRPKSDAVRAEQPTAAPAEGVAFEAMPALELLDLNCGYGSARILDIERMALPKNAIVALIGNNGSGKSTLAEALAGLIPSSGSIAFDGMYMSAKERSRRSFMVMQDVNRQLFADSVLEEVMMNTDISREEAEAVLSKLGLLPFKDRHPASLSGGQKQRTAIASALCAKKEILIFDEPTSGLDRRGMERFSTLLNELKSSASLSIVITHDPELIMHCCTHILHLENGRAQAFYPLNEAGIDRVSAYFLRQNDENTSRKREKQSAVGKILHYAGVHRRTIYRAAACMAIASIASIAPYLFVYSILNGLLSGAPPTLEGSAKTLALILLCELAYSILYVYGLQLSHRAAFSTLENIRCFLQEKLERIPLGKIKEMGSGAVKKLFTDDIESIELLLAHIIPEGIANLTVAAAALLCLIAIDWQLALLTGLVVVMGVSVSTQMFRIGTDQMGNYFAASKRLNNTIVEYVNGMEVIRIFNRQGEFGEHFASSVTAYRDFALSWYKVSWPWMALYGSLFSSILLYSLPFGALLIVLGQLTLARYILIICISFGISPLLLRSVSFIGAIPQVSYKIQSLEKALDYPELKTGSASFAGTGSGIEFRDVRFAYKDTEALKGVSFTAKENRMTAFVGASGSGKSTAAKLLVHYYDISDGGIFIGGQDIREMTLEALNEKIAYVSQDVFLFNKSIRENIRIGKKGASDAEVIEAAKKAQADDFIRALSDGYDTLAGEAGGKLSGGQRQRIAFARAILKDAPIIVLDEATAFVDPENEQKMNLAIREIVRDKTVIVIAHKLSSIINADCIIVFKDGGIVGQGRHEQLMETCGEYQNLWHASEDAADWTVKKEGSPL</sequence>
<dbReference type="InterPro" id="IPR017871">
    <property type="entry name" value="ABC_transporter-like_CS"/>
</dbReference>
<feature type="transmembrane region" description="Helical" evidence="9">
    <location>
        <begin position="681"/>
        <end position="700"/>
    </location>
</feature>
<evidence type="ECO:0000256" key="5">
    <source>
        <dbReference type="ARBA" id="ARBA00022741"/>
    </source>
</evidence>
<dbReference type="InterPro" id="IPR015856">
    <property type="entry name" value="ABC_transpr_CbiO/EcfA_su"/>
</dbReference>
<dbReference type="PROSITE" id="PS50893">
    <property type="entry name" value="ABC_TRANSPORTER_2"/>
    <property type="match status" value="3"/>
</dbReference>
<dbReference type="Pfam" id="PF00664">
    <property type="entry name" value="ABC_membrane"/>
    <property type="match status" value="1"/>
</dbReference>
<evidence type="ECO:0000313" key="12">
    <source>
        <dbReference type="EMBL" id="EEV21184.1"/>
    </source>
</evidence>
<dbReference type="OrthoDB" id="9762778at2"/>
<reference evidence="12" key="1">
    <citation type="submission" date="2009-07" db="EMBL/GenBank/DDBJ databases">
        <authorList>
            <person name="Madupu R."/>
            <person name="Sebastian Y."/>
            <person name="Durkin A.S."/>
            <person name="Torralba M."/>
            <person name="Methe B."/>
            <person name="Sutton G.G."/>
            <person name="Strausberg R.L."/>
            <person name="Nelson K.E."/>
        </authorList>
    </citation>
    <scope>NUCLEOTIDE SEQUENCE [LARGE SCALE GENOMIC DNA]</scope>
    <source>
        <strain evidence="12">ATCC 35580</strain>
    </source>
</reference>
<dbReference type="Gene3D" id="3.40.50.300">
    <property type="entry name" value="P-loop containing nucleotide triphosphate hydrolases"/>
    <property type="match status" value="3"/>
</dbReference>
<organism evidence="12">
    <name type="scientific">Treponema vincentii ATCC 35580</name>
    <dbReference type="NCBI Taxonomy" id="596324"/>
    <lineage>
        <taxon>Bacteria</taxon>
        <taxon>Pseudomonadati</taxon>
        <taxon>Spirochaetota</taxon>
        <taxon>Spirochaetia</taxon>
        <taxon>Spirochaetales</taxon>
        <taxon>Treponemataceae</taxon>
        <taxon>Treponema</taxon>
    </lineage>
</organism>
<dbReference type="GO" id="GO:0140359">
    <property type="term" value="F:ABC-type transporter activity"/>
    <property type="evidence" value="ECO:0007669"/>
    <property type="project" value="InterPro"/>
</dbReference>
<feature type="domain" description="ABC transporter" evidence="10">
    <location>
        <begin position="290"/>
        <end position="511"/>
    </location>
</feature>
<feature type="domain" description="ABC transmembrane type-1" evidence="11">
    <location>
        <begin position="542"/>
        <end position="824"/>
    </location>
</feature>
<dbReference type="PROSITE" id="PS00211">
    <property type="entry name" value="ABC_TRANSPORTER_1"/>
    <property type="match status" value="1"/>
</dbReference>
<keyword evidence="3" id="KW-1003">Cell membrane</keyword>
<evidence type="ECO:0000256" key="3">
    <source>
        <dbReference type="ARBA" id="ARBA00022475"/>
    </source>
</evidence>
<dbReference type="EMBL" id="ACYH01000012">
    <property type="protein sequence ID" value="EEV21184.1"/>
    <property type="molecule type" value="Genomic_DNA"/>
</dbReference>
<dbReference type="GO" id="GO:0005886">
    <property type="term" value="C:plasma membrane"/>
    <property type="evidence" value="ECO:0007669"/>
    <property type="project" value="UniProtKB-SubCell"/>
</dbReference>
<keyword evidence="5" id="KW-0547">Nucleotide-binding</keyword>
<dbReference type="RefSeq" id="WP_006187955.1">
    <property type="nucleotide sequence ID" value="NZ_ACYH01000012.1"/>
</dbReference>
<dbReference type="eggNOG" id="COG1132">
    <property type="taxonomic scope" value="Bacteria"/>
</dbReference>